<accession>A0AAV9XNX7</accession>
<keyword evidence="2" id="KW-1185">Reference proteome</keyword>
<name>A0AAV9XNX7_9PEZI</name>
<organism evidence="1 2">
    <name type="scientific">Orbilia ellipsospora</name>
    <dbReference type="NCBI Taxonomy" id="2528407"/>
    <lineage>
        <taxon>Eukaryota</taxon>
        <taxon>Fungi</taxon>
        <taxon>Dikarya</taxon>
        <taxon>Ascomycota</taxon>
        <taxon>Pezizomycotina</taxon>
        <taxon>Orbiliomycetes</taxon>
        <taxon>Orbiliales</taxon>
        <taxon>Orbiliaceae</taxon>
        <taxon>Orbilia</taxon>
    </lineage>
</organism>
<dbReference type="Proteomes" id="UP001365542">
    <property type="component" value="Unassembled WGS sequence"/>
</dbReference>
<sequence length="53" mass="5864">MVKVLSPDISIILLRRDGDPSGFQQASPLLTDDESNVAEENFFQINLRTDISG</sequence>
<evidence type="ECO:0000313" key="1">
    <source>
        <dbReference type="EMBL" id="KAK6543694.1"/>
    </source>
</evidence>
<dbReference type="EMBL" id="JAVHJO010000001">
    <property type="protein sequence ID" value="KAK6543694.1"/>
    <property type="molecule type" value="Genomic_DNA"/>
</dbReference>
<gene>
    <name evidence="1" type="ORF">TWF694_000429</name>
</gene>
<comment type="caution">
    <text evidence="1">The sequence shown here is derived from an EMBL/GenBank/DDBJ whole genome shotgun (WGS) entry which is preliminary data.</text>
</comment>
<proteinExistence type="predicted"/>
<reference evidence="1 2" key="1">
    <citation type="submission" date="2019-10" db="EMBL/GenBank/DDBJ databases">
        <authorList>
            <person name="Palmer J.M."/>
        </authorList>
    </citation>
    <scope>NUCLEOTIDE SEQUENCE [LARGE SCALE GENOMIC DNA]</scope>
    <source>
        <strain evidence="1 2">TWF694</strain>
    </source>
</reference>
<dbReference type="AlphaFoldDB" id="A0AAV9XNX7"/>
<evidence type="ECO:0000313" key="2">
    <source>
        <dbReference type="Proteomes" id="UP001365542"/>
    </source>
</evidence>
<protein>
    <submittedName>
        <fullName evidence="1">Uncharacterized protein</fullName>
    </submittedName>
</protein>